<feature type="transmembrane region" description="Helical" evidence="2">
    <location>
        <begin position="28"/>
        <end position="48"/>
    </location>
</feature>
<gene>
    <name evidence="3" type="ORF">B0H65DRAFT_159453</name>
</gene>
<feature type="region of interest" description="Disordered" evidence="1">
    <location>
        <begin position="68"/>
        <end position="148"/>
    </location>
</feature>
<organism evidence="3 4">
    <name type="scientific">Neurospora tetraspora</name>
    <dbReference type="NCBI Taxonomy" id="94610"/>
    <lineage>
        <taxon>Eukaryota</taxon>
        <taxon>Fungi</taxon>
        <taxon>Dikarya</taxon>
        <taxon>Ascomycota</taxon>
        <taxon>Pezizomycotina</taxon>
        <taxon>Sordariomycetes</taxon>
        <taxon>Sordariomycetidae</taxon>
        <taxon>Sordariales</taxon>
        <taxon>Sordariaceae</taxon>
        <taxon>Neurospora</taxon>
    </lineage>
</organism>
<dbReference type="RefSeq" id="XP_062682999.1">
    <property type="nucleotide sequence ID" value="XM_062821206.1"/>
</dbReference>
<feature type="compositionally biased region" description="Polar residues" evidence="1">
    <location>
        <begin position="76"/>
        <end position="85"/>
    </location>
</feature>
<feature type="compositionally biased region" description="Low complexity" evidence="1">
    <location>
        <begin position="122"/>
        <end position="133"/>
    </location>
</feature>
<accession>A0AAE0MTI9</accession>
<evidence type="ECO:0000256" key="1">
    <source>
        <dbReference type="SAM" id="MobiDB-lite"/>
    </source>
</evidence>
<evidence type="ECO:0000313" key="3">
    <source>
        <dbReference type="EMBL" id="KAK3347917.1"/>
    </source>
</evidence>
<dbReference type="AlphaFoldDB" id="A0AAE0MTI9"/>
<dbReference type="GeneID" id="87858360"/>
<comment type="caution">
    <text evidence="3">The sequence shown here is derived from an EMBL/GenBank/DDBJ whole genome shotgun (WGS) entry which is preliminary data.</text>
</comment>
<keyword evidence="2" id="KW-1133">Transmembrane helix</keyword>
<protein>
    <submittedName>
        <fullName evidence="3">Uncharacterized protein</fullName>
    </submittedName>
</protein>
<reference evidence="3" key="2">
    <citation type="submission" date="2023-06" db="EMBL/GenBank/DDBJ databases">
        <authorList>
            <consortium name="Lawrence Berkeley National Laboratory"/>
            <person name="Haridas S."/>
            <person name="Hensen N."/>
            <person name="Bonometti L."/>
            <person name="Westerberg I."/>
            <person name="Brannstrom I.O."/>
            <person name="Guillou S."/>
            <person name="Cros-Aarteil S."/>
            <person name="Calhoun S."/>
            <person name="Kuo A."/>
            <person name="Mondo S."/>
            <person name="Pangilinan J."/>
            <person name="Riley R."/>
            <person name="Labutti K."/>
            <person name="Andreopoulos B."/>
            <person name="Lipzen A."/>
            <person name="Chen C."/>
            <person name="Yanf M."/>
            <person name="Daum C."/>
            <person name="Ng V."/>
            <person name="Clum A."/>
            <person name="Steindorff A."/>
            <person name="Ohm R."/>
            <person name="Martin F."/>
            <person name="Silar P."/>
            <person name="Natvig D."/>
            <person name="Lalanne C."/>
            <person name="Gautier V."/>
            <person name="Ament-Velasquez S.L."/>
            <person name="Kruys A."/>
            <person name="Hutchinson M.I."/>
            <person name="Powell A.J."/>
            <person name="Barry K."/>
            <person name="Miller A.N."/>
            <person name="Grigoriev I.V."/>
            <person name="Debuchy R."/>
            <person name="Gladieux P."/>
            <person name="Thoren M.H."/>
            <person name="Johannesson H."/>
        </authorList>
    </citation>
    <scope>NUCLEOTIDE SEQUENCE</scope>
    <source>
        <strain evidence="3">CBS 560.94</strain>
    </source>
</reference>
<evidence type="ECO:0000256" key="2">
    <source>
        <dbReference type="SAM" id="Phobius"/>
    </source>
</evidence>
<dbReference type="EMBL" id="JAUEPP010000003">
    <property type="protein sequence ID" value="KAK3347917.1"/>
    <property type="molecule type" value="Genomic_DNA"/>
</dbReference>
<keyword evidence="2" id="KW-0812">Transmembrane</keyword>
<reference evidence="3" key="1">
    <citation type="journal article" date="2023" name="Mol. Phylogenet. Evol.">
        <title>Genome-scale phylogeny and comparative genomics of the fungal order Sordariales.</title>
        <authorList>
            <person name="Hensen N."/>
            <person name="Bonometti L."/>
            <person name="Westerberg I."/>
            <person name="Brannstrom I.O."/>
            <person name="Guillou S."/>
            <person name="Cros-Aarteil S."/>
            <person name="Calhoun S."/>
            <person name="Haridas S."/>
            <person name="Kuo A."/>
            <person name="Mondo S."/>
            <person name="Pangilinan J."/>
            <person name="Riley R."/>
            <person name="LaButti K."/>
            <person name="Andreopoulos B."/>
            <person name="Lipzen A."/>
            <person name="Chen C."/>
            <person name="Yan M."/>
            <person name="Daum C."/>
            <person name="Ng V."/>
            <person name="Clum A."/>
            <person name="Steindorff A."/>
            <person name="Ohm R.A."/>
            <person name="Martin F."/>
            <person name="Silar P."/>
            <person name="Natvig D.O."/>
            <person name="Lalanne C."/>
            <person name="Gautier V."/>
            <person name="Ament-Velasquez S.L."/>
            <person name="Kruys A."/>
            <person name="Hutchinson M.I."/>
            <person name="Powell A.J."/>
            <person name="Barry K."/>
            <person name="Miller A.N."/>
            <person name="Grigoriev I.V."/>
            <person name="Debuchy R."/>
            <person name="Gladieux P."/>
            <person name="Hiltunen Thoren M."/>
            <person name="Johannesson H."/>
        </authorList>
    </citation>
    <scope>NUCLEOTIDE SEQUENCE</scope>
    <source>
        <strain evidence="3">CBS 560.94</strain>
    </source>
</reference>
<evidence type="ECO:0000313" key="4">
    <source>
        <dbReference type="Proteomes" id="UP001278500"/>
    </source>
</evidence>
<dbReference type="Proteomes" id="UP001278500">
    <property type="component" value="Unassembled WGS sequence"/>
</dbReference>
<keyword evidence="4" id="KW-1185">Reference proteome</keyword>
<proteinExistence type="predicted"/>
<keyword evidence="2" id="KW-0472">Membrane</keyword>
<name>A0AAE0MTI9_9PEZI</name>
<sequence>MHINRLPLLTRSQSVFGITTLEISVDDWRFPVTLIAVCIPFFMVIFVLQTRWGMRMAKKMGNRIERYTSGLFGRPPSTNSWQTTGDYGRLRERSSTANGNEELGERRGGRKRPTLRDKRTYSGSSSRFSTGSGAKRGGSQHGLLPQHQIREGGSWMVMERMRGFFASMMNTNRWSWLIWWRNKGITEDLAAGDGASVEQV</sequence>